<protein>
    <submittedName>
        <fullName evidence="1">SBE2.1 protein</fullName>
    </submittedName>
</protein>
<organism evidence="1 2">
    <name type="scientific">Symbiodinium necroappetens</name>
    <dbReference type="NCBI Taxonomy" id="1628268"/>
    <lineage>
        <taxon>Eukaryota</taxon>
        <taxon>Sar</taxon>
        <taxon>Alveolata</taxon>
        <taxon>Dinophyceae</taxon>
        <taxon>Suessiales</taxon>
        <taxon>Symbiodiniaceae</taxon>
        <taxon>Symbiodinium</taxon>
    </lineage>
</organism>
<dbReference type="EMBL" id="CAJNJA010054874">
    <property type="protein sequence ID" value="CAE7853836.1"/>
    <property type="molecule type" value="Genomic_DNA"/>
</dbReference>
<dbReference type="Proteomes" id="UP000601435">
    <property type="component" value="Unassembled WGS sequence"/>
</dbReference>
<dbReference type="OrthoDB" id="414089at2759"/>
<evidence type="ECO:0000313" key="2">
    <source>
        <dbReference type="Proteomes" id="UP000601435"/>
    </source>
</evidence>
<accession>A0A813A882</accession>
<evidence type="ECO:0000313" key="1">
    <source>
        <dbReference type="EMBL" id="CAE7853836.1"/>
    </source>
</evidence>
<dbReference type="Gene3D" id="2.60.40.10">
    <property type="entry name" value="Immunoglobulins"/>
    <property type="match status" value="1"/>
</dbReference>
<reference evidence="1" key="1">
    <citation type="submission" date="2021-02" db="EMBL/GenBank/DDBJ databases">
        <authorList>
            <person name="Dougan E. K."/>
            <person name="Rhodes N."/>
            <person name="Thang M."/>
            <person name="Chan C."/>
        </authorList>
    </citation>
    <scope>NUCLEOTIDE SEQUENCE</scope>
</reference>
<comment type="caution">
    <text evidence="1">The sequence shown here is derived from an EMBL/GenBank/DDBJ whole genome shotgun (WGS) entry which is preliminary data.</text>
</comment>
<name>A0A813A882_9DINO</name>
<gene>
    <name evidence="1" type="primary">SBE2.1</name>
    <name evidence="1" type="ORF">SNEC2469_LOCUS26695</name>
</gene>
<dbReference type="Gene3D" id="3.20.20.80">
    <property type="entry name" value="Glycosidases"/>
    <property type="match status" value="1"/>
</dbReference>
<dbReference type="PANTHER" id="PTHR43651">
    <property type="entry name" value="1,4-ALPHA-GLUCAN-BRANCHING ENZYME"/>
    <property type="match status" value="1"/>
</dbReference>
<dbReference type="GO" id="GO:0005975">
    <property type="term" value="P:carbohydrate metabolic process"/>
    <property type="evidence" value="ECO:0007669"/>
    <property type="project" value="TreeGrafter"/>
</dbReference>
<dbReference type="AlphaFoldDB" id="A0A813A882"/>
<keyword evidence="2" id="KW-1185">Reference proteome</keyword>
<sequence length="96" mass="11240">MSLKIFEIDGTLRGCEGQIWDRVNGYRWWKNELAEKEGGFEKFAEGYKIFGFNKTEGGYIYREWLPNAKQVFLIGEPRAERIKSLPLFCSLVLDLQ</sequence>
<dbReference type="GO" id="GO:0005737">
    <property type="term" value="C:cytoplasm"/>
    <property type="evidence" value="ECO:0007669"/>
    <property type="project" value="TreeGrafter"/>
</dbReference>
<dbReference type="InterPro" id="IPR013783">
    <property type="entry name" value="Ig-like_fold"/>
</dbReference>
<dbReference type="GO" id="GO:0003844">
    <property type="term" value="F:1,4-alpha-glucan branching enzyme activity"/>
    <property type="evidence" value="ECO:0007669"/>
    <property type="project" value="TreeGrafter"/>
</dbReference>
<dbReference type="InterPro" id="IPR014756">
    <property type="entry name" value="Ig_E-set"/>
</dbReference>
<dbReference type="SUPFAM" id="SSF81296">
    <property type="entry name" value="E set domains"/>
    <property type="match status" value="1"/>
</dbReference>
<dbReference type="PANTHER" id="PTHR43651:SF3">
    <property type="entry name" value="1,4-ALPHA-GLUCAN-BRANCHING ENZYME"/>
    <property type="match status" value="1"/>
</dbReference>
<proteinExistence type="predicted"/>